<dbReference type="RefSeq" id="WP_259413531.1">
    <property type="nucleotide sequence ID" value="NZ_JANWGH010000001.1"/>
</dbReference>
<dbReference type="PROSITE" id="PS50005">
    <property type="entry name" value="TPR"/>
    <property type="match status" value="1"/>
</dbReference>
<dbReference type="Proteomes" id="UP001206788">
    <property type="component" value="Unassembled WGS sequence"/>
</dbReference>
<dbReference type="SUPFAM" id="SSF48452">
    <property type="entry name" value="TPR-like"/>
    <property type="match status" value="1"/>
</dbReference>
<dbReference type="InterPro" id="IPR000801">
    <property type="entry name" value="Esterase-like"/>
</dbReference>
<dbReference type="SMART" id="SM00028">
    <property type="entry name" value="TPR"/>
    <property type="match status" value="1"/>
</dbReference>
<evidence type="ECO:0000256" key="4">
    <source>
        <dbReference type="SAM" id="SignalP"/>
    </source>
</evidence>
<sequence length="391" mass="45487">MKKSIFVVLLLLTNLFPAYSQSPEEFIIGTRHQIFSNVLEEERSYWVSLPQSYHSPYSSYKEYPILIILDGNAFFRHISGMVDFMSADSYRNRRIPEMIVVAVENVNRNRDFTPDKIITRRPNDFGGGDNFLRFLEEELIPEIDQEYRTIPYRILFGHSLGGLLATHAYMKENTLFNAFIAADPSLGSWDAETMDQKLEKLTQNSFDRFIYIATANWGKRNIRNRDRHVRLYESFHAKSEVEFPGELEYFEDENHALVPSIAFYKGISSVFEGYGIDYREIQNVDQLHKHFSILSDRLSFQFLPTEALVNQLGYSFLRRNDETEKRKAIEFFQLNTKNYPRSYNAFDSLAEAFEGVGDTDKAIINYQKSLELNPNNSHASERIATLEASKN</sequence>
<dbReference type="Gene3D" id="3.40.50.1820">
    <property type="entry name" value="alpha/beta hydrolase"/>
    <property type="match status" value="1"/>
</dbReference>
<keyword evidence="3" id="KW-0802">TPR repeat</keyword>
<dbReference type="InterPro" id="IPR029058">
    <property type="entry name" value="AB_hydrolase_fold"/>
</dbReference>
<dbReference type="Pfam" id="PF00756">
    <property type="entry name" value="Esterase"/>
    <property type="match status" value="1"/>
</dbReference>
<feature type="chain" id="PRO_5046506684" evidence="4">
    <location>
        <begin position="21"/>
        <end position="391"/>
    </location>
</feature>
<reference evidence="5 6" key="1">
    <citation type="submission" date="2022-08" db="EMBL/GenBank/DDBJ databases">
        <title>Algoriphagus sp. CAU 1643 isolated from mud.</title>
        <authorList>
            <person name="Kim W."/>
        </authorList>
    </citation>
    <scope>NUCLEOTIDE SEQUENCE [LARGE SCALE GENOMIC DNA]</scope>
    <source>
        <strain evidence="5 6">CAU 1643</strain>
    </source>
</reference>
<dbReference type="SUPFAM" id="SSF53474">
    <property type="entry name" value="alpha/beta-Hydrolases"/>
    <property type="match status" value="1"/>
</dbReference>
<evidence type="ECO:0000313" key="6">
    <source>
        <dbReference type="Proteomes" id="UP001206788"/>
    </source>
</evidence>
<keyword evidence="5" id="KW-0547">Nucleotide-binding</keyword>
<dbReference type="EMBL" id="JANWGH010000001">
    <property type="protein sequence ID" value="MCS5489852.1"/>
    <property type="molecule type" value="Genomic_DNA"/>
</dbReference>
<keyword evidence="4" id="KW-0732">Signal</keyword>
<protein>
    <submittedName>
        <fullName evidence="5">Alpha/beta hydrolase-fold protein</fullName>
    </submittedName>
</protein>
<accession>A0ABT2G435</accession>
<dbReference type="InterPro" id="IPR052558">
    <property type="entry name" value="Siderophore_Hydrolase_D"/>
</dbReference>
<comment type="caution">
    <text evidence="5">The sequence shown here is derived from an EMBL/GenBank/DDBJ whole genome shotgun (WGS) entry which is preliminary data.</text>
</comment>
<comment type="similarity">
    <text evidence="1">Belongs to the esterase D family.</text>
</comment>
<keyword evidence="2 5" id="KW-0378">Hydrolase</keyword>
<dbReference type="PANTHER" id="PTHR40841:SF2">
    <property type="entry name" value="SIDEROPHORE-DEGRADING ESTERASE (EUROFUNG)"/>
    <property type="match status" value="1"/>
</dbReference>
<dbReference type="GO" id="GO:0016787">
    <property type="term" value="F:hydrolase activity"/>
    <property type="evidence" value="ECO:0007669"/>
    <property type="project" value="UniProtKB-KW"/>
</dbReference>
<dbReference type="InterPro" id="IPR011990">
    <property type="entry name" value="TPR-like_helical_dom_sf"/>
</dbReference>
<feature type="repeat" description="TPR" evidence="3">
    <location>
        <begin position="343"/>
        <end position="376"/>
    </location>
</feature>
<evidence type="ECO:0000256" key="3">
    <source>
        <dbReference type="PROSITE-ProRule" id="PRU00339"/>
    </source>
</evidence>
<dbReference type="GO" id="GO:0005524">
    <property type="term" value="F:ATP binding"/>
    <property type="evidence" value="ECO:0007669"/>
    <property type="project" value="UniProtKB-KW"/>
</dbReference>
<proteinExistence type="inferred from homology"/>
<dbReference type="Gene3D" id="1.25.40.10">
    <property type="entry name" value="Tetratricopeptide repeat domain"/>
    <property type="match status" value="1"/>
</dbReference>
<name>A0ABT2G435_9BACT</name>
<feature type="signal peptide" evidence="4">
    <location>
        <begin position="1"/>
        <end position="20"/>
    </location>
</feature>
<gene>
    <name evidence="5" type="ORF">NY014_05400</name>
</gene>
<dbReference type="PANTHER" id="PTHR40841">
    <property type="entry name" value="SIDEROPHORE TRIACETYLFUSARININE C ESTERASE"/>
    <property type="match status" value="1"/>
</dbReference>
<evidence type="ECO:0000256" key="1">
    <source>
        <dbReference type="ARBA" id="ARBA00005622"/>
    </source>
</evidence>
<evidence type="ECO:0000313" key="5">
    <source>
        <dbReference type="EMBL" id="MCS5489852.1"/>
    </source>
</evidence>
<keyword evidence="5" id="KW-0067">ATP-binding</keyword>
<dbReference type="InterPro" id="IPR019734">
    <property type="entry name" value="TPR_rpt"/>
</dbReference>
<keyword evidence="6" id="KW-1185">Reference proteome</keyword>
<evidence type="ECO:0000256" key="2">
    <source>
        <dbReference type="ARBA" id="ARBA00022801"/>
    </source>
</evidence>
<organism evidence="5 6">
    <name type="scientific">Algoriphagus limi</name>
    <dbReference type="NCBI Taxonomy" id="2975273"/>
    <lineage>
        <taxon>Bacteria</taxon>
        <taxon>Pseudomonadati</taxon>
        <taxon>Bacteroidota</taxon>
        <taxon>Cytophagia</taxon>
        <taxon>Cytophagales</taxon>
        <taxon>Cyclobacteriaceae</taxon>
        <taxon>Algoriphagus</taxon>
    </lineage>
</organism>